<organism evidence="1 2">
    <name type="scientific">Gloeothece verrucosa (strain PCC 7822)</name>
    <name type="common">Cyanothece sp. (strain PCC 7822)</name>
    <dbReference type="NCBI Taxonomy" id="497965"/>
    <lineage>
        <taxon>Bacteria</taxon>
        <taxon>Bacillati</taxon>
        <taxon>Cyanobacteriota</taxon>
        <taxon>Cyanophyceae</taxon>
        <taxon>Oscillatoriophycideae</taxon>
        <taxon>Chroococcales</taxon>
        <taxon>Aphanothecaceae</taxon>
        <taxon>Gloeothece</taxon>
        <taxon>Gloeothece verrucosa</taxon>
    </lineage>
</organism>
<protein>
    <submittedName>
        <fullName evidence="1">Uncharacterized protein</fullName>
    </submittedName>
</protein>
<evidence type="ECO:0000313" key="1">
    <source>
        <dbReference type="EMBL" id="ADN15149.1"/>
    </source>
</evidence>
<keyword evidence="2" id="KW-1185">Reference proteome</keyword>
<sequence length="70" mass="7901">MLINMKTLQEIEEAVSQLSPEDLAAFRNWFAQFDAVAWDKQFEEDVAAGRLDELAKKALKNLQAGNCTDL</sequence>
<name>E0UBT4_GLOV7</name>
<evidence type="ECO:0000313" key="2">
    <source>
        <dbReference type="Proteomes" id="UP000008206"/>
    </source>
</evidence>
<dbReference type="STRING" id="497965.Cyan7822_3196"/>
<gene>
    <name evidence="1" type="ordered locus">Cyan7822_3196</name>
</gene>
<proteinExistence type="predicted"/>
<dbReference type="AlphaFoldDB" id="E0UBT4"/>
<dbReference type="KEGG" id="cyj:Cyan7822_3196"/>
<dbReference type="EMBL" id="CP002198">
    <property type="protein sequence ID" value="ADN15149.1"/>
    <property type="molecule type" value="Genomic_DNA"/>
</dbReference>
<reference evidence="2" key="1">
    <citation type="journal article" date="2011" name="MBio">
        <title>Novel metabolic attributes of the genus Cyanothece, comprising a group of unicellular nitrogen-fixing Cyanobacteria.</title>
        <authorList>
            <person name="Bandyopadhyay A."/>
            <person name="Elvitigala T."/>
            <person name="Welsh E."/>
            <person name="Stockel J."/>
            <person name="Liberton M."/>
            <person name="Min H."/>
            <person name="Sherman L.A."/>
            <person name="Pakrasi H.B."/>
        </authorList>
    </citation>
    <scope>NUCLEOTIDE SEQUENCE [LARGE SCALE GENOMIC DNA]</scope>
    <source>
        <strain evidence="2">PCC 7822</strain>
    </source>
</reference>
<dbReference type="HOGENOM" id="CLU_193486_0_0_3"/>
<accession>E0UBT4</accession>
<dbReference type="eggNOG" id="ENOG50330SE">
    <property type="taxonomic scope" value="Bacteria"/>
</dbReference>
<dbReference type="Proteomes" id="UP000008206">
    <property type="component" value="Chromosome"/>
</dbReference>